<dbReference type="Pfam" id="PF00535">
    <property type="entry name" value="Glycos_transf_2"/>
    <property type="match status" value="1"/>
</dbReference>
<dbReference type="AlphaFoldDB" id="A0A1H8GZ29"/>
<evidence type="ECO:0000259" key="4">
    <source>
        <dbReference type="Pfam" id="PF00535"/>
    </source>
</evidence>
<dbReference type="InterPro" id="IPR029044">
    <property type="entry name" value="Nucleotide-diphossugar_trans"/>
</dbReference>
<evidence type="ECO:0000313" key="6">
    <source>
        <dbReference type="Proteomes" id="UP000199585"/>
    </source>
</evidence>
<evidence type="ECO:0000256" key="1">
    <source>
        <dbReference type="ARBA" id="ARBA00006739"/>
    </source>
</evidence>
<dbReference type="CDD" id="cd00761">
    <property type="entry name" value="Glyco_tranf_GTA_type"/>
    <property type="match status" value="1"/>
</dbReference>
<organism evidence="5 6">
    <name type="scientific">Loktanella fryxellensis</name>
    <dbReference type="NCBI Taxonomy" id="245187"/>
    <lineage>
        <taxon>Bacteria</taxon>
        <taxon>Pseudomonadati</taxon>
        <taxon>Pseudomonadota</taxon>
        <taxon>Alphaproteobacteria</taxon>
        <taxon>Rhodobacterales</taxon>
        <taxon>Roseobacteraceae</taxon>
        <taxon>Loktanella</taxon>
    </lineage>
</organism>
<evidence type="ECO:0000313" key="5">
    <source>
        <dbReference type="EMBL" id="SEN49352.1"/>
    </source>
</evidence>
<dbReference type="GO" id="GO:0016757">
    <property type="term" value="F:glycosyltransferase activity"/>
    <property type="evidence" value="ECO:0007669"/>
    <property type="project" value="UniProtKB-KW"/>
</dbReference>
<name>A0A1H8GZ29_9RHOB</name>
<keyword evidence="2" id="KW-0328">Glycosyltransferase</keyword>
<keyword evidence="3 5" id="KW-0808">Transferase</keyword>
<dbReference type="InterPro" id="IPR001173">
    <property type="entry name" value="Glyco_trans_2-like"/>
</dbReference>
<dbReference type="SUPFAM" id="SSF53448">
    <property type="entry name" value="Nucleotide-diphospho-sugar transferases"/>
    <property type="match status" value="1"/>
</dbReference>
<gene>
    <name evidence="5" type="ORF">SAMN04488003_11856</name>
</gene>
<comment type="similarity">
    <text evidence="1">Belongs to the glycosyltransferase 2 family.</text>
</comment>
<dbReference type="STRING" id="245187.SAMN04488003_11856"/>
<protein>
    <submittedName>
        <fullName evidence="5">Glycosyl transferase family 2</fullName>
    </submittedName>
</protein>
<dbReference type="EMBL" id="FOCI01000018">
    <property type="protein sequence ID" value="SEN49352.1"/>
    <property type="molecule type" value="Genomic_DNA"/>
</dbReference>
<dbReference type="PANTHER" id="PTHR43179">
    <property type="entry name" value="RHAMNOSYLTRANSFERASE WBBL"/>
    <property type="match status" value="1"/>
</dbReference>
<evidence type="ECO:0000256" key="2">
    <source>
        <dbReference type="ARBA" id="ARBA00022676"/>
    </source>
</evidence>
<dbReference type="Gene3D" id="3.90.550.10">
    <property type="entry name" value="Spore Coat Polysaccharide Biosynthesis Protein SpsA, Chain A"/>
    <property type="match status" value="1"/>
</dbReference>
<feature type="domain" description="Glycosyltransferase 2-like" evidence="4">
    <location>
        <begin position="2"/>
        <end position="104"/>
    </location>
</feature>
<proteinExistence type="inferred from homology"/>
<reference evidence="5 6" key="1">
    <citation type="submission" date="2016-10" db="EMBL/GenBank/DDBJ databases">
        <authorList>
            <person name="de Groot N.N."/>
        </authorList>
    </citation>
    <scope>NUCLEOTIDE SEQUENCE [LARGE SCALE GENOMIC DNA]</scope>
    <source>
        <strain evidence="5 6">DSM 16213</strain>
    </source>
</reference>
<keyword evidence="6" id="KW-1185">Reference proteome</keyword>
<dbReference type="PANTHER" id="PTHR43179:SF12">
    <property type="entry name" value="GALACTOFURANOSYLTRANSFERASE GLFT2"/>
    <property type="match status" value="1"/>
</dbReference>
<evidence type="ECO:0000256" key="3">
    <source>
        <dbReference type="ARBA" id="ARBA00022679"/>
    </source>
</evidence>
<dbReference type="Proteomes" id="UP000199585">
    <property type="component" value="Unassembled WGS sequence"/>
</dbReference>
<accession>A0A1H8GZ29</accession>
<sequence>MHSLRDQTRPVTSILIVDQNADDRLAGILADFTDLPVVHHRTPDLVGLCRNRNFGWQAAQADIVIFPDDDCWYPVDFMAKAVALFEATGADLVCGRPTDTTGRTINGKFGTTACWVDRRSVWFSQIEWAFLARRDVMAATGGFDESLGVGSGTDFGACEMQDVSLKALALGYREYYDPALVAHHPEIVMQHGEGDWYRRVPSYARGMGYVLAKHGYPFRTACVWAARPVVGALLHALRLRFWHAGLGLQSAFGRLQGYLMMRRIMASGDRGTRRTP</sequence>